<feature type="transmembrane region" description="Helical" evidence="9">
    <location>
        <begin position="653"/>
        <end position="673"/>
    </location>
</feature>
<feature type="transmembrane region" description="Helical" evidence="9">
    <location>
        <begin position="495"/>
        <end position="515"/>
    </location>
</feature>
<keyword evidence="6 9" id="KW-1133">Transmembrane helix</keyword>
<dbReference type="InterPro" id="IPR044880">
    <property type="entry name" value="NCX_ion-bd_dom_sf"/>
</dbReference>
<feature type="transmembrane region" description="Helical" evidence="9">
    <location>
        <begin position="147"/>
        <end position="168"/>
    </location>
</feature>
<dbReference type="EMBL" id="GGYP01006407">
    <property type="protein sequence ID" value="MDE51178.1"/>
    <property type="molecule type" value="Transcribed_RNA"/>
</dbReference>
<keyword evidence="7 9" id="KW-0472">Membrane</keyword>
<feature type="compositionally biased region" description="Basic and acidic residues" evidence="8">
    <location>
        <begin position="289"/>
        <end position="298"/>
    </location>
</feature>
<dbReference type="InterPro" id="IPR051359">
    <property type="entry name" value="CaCA_antiporter"/>
</dbReference>
<keyword evidence="4" id="KW-0109">Calcium transport</keyword>
<dbReference type="InterPro" id="IPR004837">
    <property type="entry name" value="NaCa_Exmemb"/>
</dbReference>
<organism evidence="11">
    <name type="scientific">Aceria tosichella</name>
    <name type="common">wheat curl mite</name>
    <dbReference type="NCBI Taxonomy" id="561515"/>
    <lineage>
        <taxon>Eukaryota</taxon>
        <taxon>Metazoa</taxon>
        <taxon>Ecdysozoa</taxon>
        <taxon>Arthropoda</taxon>
        <taxon>Chelicerata</taxon>
        <taxon>Arachnida</taxon>
        <taxon>Acari</taxon>
        <taxon>Acariformes</taxon>
        <taxon>Trombidiformes</taxon>
        <taxon>Prostigmata</taxon>
        <taxon>Eupodina</taxon>
        <taxon>Eriophyoidea</taxon>
        <taxon>Eriophyidae</taxon>
        <taxon>Eriophyinae</taxon>
        <taxon>Aceriini</taxon>
        <taxon>Aceria</taxon>
    </lineage>
</organism>
<feature type="transmembrane region" description="Helical" evidence="9">
    <location>
        <begin position="180"/>
        <end position="197"/>
    </location>
</feature>
<evidence type="ECO:0000259" key="10">
    <source>
        <dbReference type="Pfam" id="PF01699"/>
    </source>
</evidence>
<dbReference type="Gene3D" id="1.20.1420.30">
    <property type="entry name" value="NCX, central ion-binding region"/>
    <property type="match status" value="2"/>
</dbReference>
<evidence type="ECO:0000256" key="3">
    <source>
        <dbReference type="ARBA" id="ARBA00022449"/>
    </source>
</evidence>
<feature type="region of interest" description="Disordered" evidence="8">
    <location>
        <begin position="288"/>
        <end position="313"/>
    </location>
</feature>
<keyword evidence="4" id="KW-0106">Calcium</keyword>
<keyword evidence="2" id="KW-0813">Transport</keyword>
<keyword evidence="5 9" id="KW-0812">Transmembrane</keyword>
<evidence type="ECO:0000256" key="9">
    <source>
        <dbReference type="SAM" id="Phobius"/>
    </source>
</evidence>
<sequence length="784" mass="86170">MQDIIGAPQMHTVAGAGASISRFREPETLPCSMVNNLAKNTEDQCKFIMDNDCLEDEATVDYVYLVFCKIDYDLRLVAITLVIFLVIVLFLNLSAVADEFLCPSLLTVAKNLRMSDSLAGVTLLAFGNGCPDIFSSLAAASSGRPELIVGELLGAGIFCTSIVAGLIFITTEFKIARRPLLRDTSFYLLAVYLIWLYCTQGQVTFYGALAFIIIYVIYLLTALVGQAVHSRLRGEYPVVEMGPANEKKAPARGALDEEEQEASATEKEIIYRRLEELMRRRSSGLMEFKPLDGKRNHDNQNNTSSIHNNNSSIASQMDTVTTIYIGSTSDDSLPSYGRRNGREDTDRRILSRDWNNNNVIEGEPAEQEHGTRRTSLKSTASPVSEAMSDSKLSEIKLTAGTLLNDDSMALFESPTNINKRRSLTEQAANDNNSRFNLDEFDNFLAQVNPIDTVDWSRLSLITKIMALLRAPLLLLTILTVPVVDGEKPNSNWCRLLNSIHCFTIPIAVITLTRLMGPNWWFGDSMGPAGELEQFNQADEQLQRMAANLSDNLSSGGEYNNGHGSNGNDSDTVAMVGAHSSLGGQTSDLEDMLNSTYSRHLILLPGLVLALYVFLTTNAKRPPRYHSLFAYFGFIMSVLWIYKLANEIISLLKTIGIIFSMSDTAIGLGFLAWGNSLGDIVANLTLAQAGYARMALGASIGAPLLNLLLGFGLAFTISLRPGESTEIDYNDTMTLLAGTLALILVLLMASTFLAQNRSKKAFGYILIACYCLYFLLAVCLECDFL</sequence>
<feature type="transmembrane region" description="Helical" evidence="9">
    <location>
        <begin position="466"/>
        <end position="483"/>
    </location>
</feature>
<evidence type="ECO:0000256" key="7">
    <source>
        <dbReference type="ARBA" id="ARBA00023136"/>
    </source>
</evidence>
<evidence type="ECO:0000256" key="8">
    <source>
        <dbReference type="SAM" id="MobiDB-lite"/>
    </source>
</evidence>
<feature type="region of interest" description="Disordered" evidence="8">
    <location>
        <begin position="326"/>
        <end position="387"/>
    </location>
</feature>
<feature type="compositionally biased region" description="Low complexity" evidence="8">
    <location>
        <begin position="299"/>
        <end position="313"/>
    </location>
</feature>
<feature type="transmembrane region" description="Helical" evidence="9">
    <location>
        <begin position="600"/>
        <end position="618"/>
    </location>
</feature>
<feature type="transmembrane region" description="Helical" evidence="9">
    <location>
        <begin position="760"/>
        <end position="779"/>
    </location>
</feature>
<protein>
    <submittedName>
        <fullName evidence="11">Sodium/potassium/calcium exchanger 6</fullName>
    </submittedName>
</protein>
<feature type="compositionally biased region" description="Basic and acidic residues" evidence="8">
    <location>
        <begin position="340"/>
        <end position="351"/>
    </location>
</feature>
<dbReference type="AlphaFoldDB" id="A0A6G1SLA1"/>
<proteinExistence type="predicted"/>
<reference evidence="11" key="1">
    <citation type="submission" date="2018-10" db="EMBL/GenBank/DDBJ databases">
        <title>Transcriptome assembly of Aceria tosichella (Wheat curl mite) Type 2.</title>
        <authorList>
            <person name="Scully E.D."/>
            <person name="Geib S.M."/>
            <person name="Palmer N.A."/>
            <person name="Gupta A.K."/>
            <person name="Sarath G."/>
            <person name="Tatineni S."/>
        </authorList>
    </citation>
    <scope>NUCLEOTIDE SEQUENCE</scope>
    <source>
        <strain evidence="11">LincolnNE</strain>
    </source>
</reference>
<feature type="transmembrane region" description="Helical" evidence="9">
    <location>
        <begin position="734"/>
        <end position="754"/>
    </location>
</feature>
<evidence type="ECO:0000256" key="1">
    <source>
        <dbReference type="ARBA" id="ARBA00004141"/>
    </source>
</evidence>
<keyword evidence="3" id="KW-0050">Antiport</keyword>
<evidence type="ECO:0000256" key="5">
    <source>
        <dbReference type="ARBA" id="ARBA00022692"/>
    </source>
</evidence>
<dbReference type="Pfam" id="PF01699">
    <property type="entry name" value="Na_Ca_ex"/>
    <property type="match status" value="2"/>
</dbReference>
<feature type="transmembrane region" description="Helical" evidence="9">
    <location>
        <begin position="693"/>
        <end position="714"/>
    </location>
</feature>
<name>A0A6G1SLA1_9ACAR</name>
<feature type="domain" description="Sodium/calcium exchanger membrane region" evidence="10">
    <location>
        <begin position="84"/>
        <end position="223"/>
    </location>
</feature>
<gene>
    <name evidence="11" type="primary">Slc24a6</name>
    <name evidence="11" type="ORF">g.9633</name>
</gene>
<evidence type="ECO:0000313" key="11">
    <source>
        <dbReference type="EMBL" id="MDE51178.1"/>
    </source>
</evidence>
<keyword evidence="4" id="KW-0406">Ion transport</keyword>
<feature type="transmembrane region" description="Helical" evidence="9">
    <location>
        <begin position="118"/>
        <end position="141"/>
    </location>
</feature>
<feature type="domain" description="Sodium/calcium exchanger membrane region" evidence="10">
    <location>
        <begin position="629"/>
        <end position="776"/>
    </location>
</feature>
<evidence type="ECO:0000256" key="2">
    <source>
        <dbReference type="ARBA" id="ARBA00022448"/>
    </source>
</evidence>
<feature type="transmembrane region" description="Helical" evidence="9">
    <location>
        <begin position="76"/>
        <end position="97"/>
    </location>
</feature>
<comment type="subcellular location">
    <subcellularLocation>
        <location evidence="1">Membrane</location>
        <topology evidence="1">Multi-pass membrane protein</topology>
    </subcellularLocation>
</comment>
<evidence type="ECO:0000256" key="4">
    <source>
        <dbReference type="ARBA" id="ARBA00022568"/>
    </source>
</evidence>
<dbReference type="GO" id="GO:0006874">
    <property type="term" value="P:intracellular calcium ion homeostasis"/>
    <property type="evidence" value="ECO:0007669"/>
    <property type="project" value="TreeGrafter"/>
</dbReference>
<accession>A0A6G1SLA1</accession>
<dbReference type="GO" id="GO:0016020">
    <property type="term" value="C:membrane"/>
    <property type="evidence" value="ECO:0007669"/>
    <property type="project" value="UniProtKB-SubCell"/>
</dbReference>
<feature type="transmembrane region" description="Helical" evidence="9">
    <location>
        <begin position="624"/>
        <end position="641"/>
    </location>
</feature>
<dbReference type="GO" id="GO:0005432">
    <property type="term" value="F:calcium:sodium antiporter activity"/>
    <property type="evidence" value="ECO:0007669"/>
    <property type="project" value="TreeGrafter"/>
</dbReference>
<feature type="transmembrane region" description="Helical" evidence="9">
    <location>
        <begin position="203"/>
        <end position="224"/>
    </location>
</feature>
<dbReference type="PANTHER" id="PTHR12266:SF0">
    <property type="entry name" value="MITOCHONDRIAL SODIUM_CALCIUM EXCHANGER PROTEIN"/>
    <property type="match status" value="1"/>
</dbReference>
<dbReference type="PANTHER" id="PTHR12266">
    <property type="entry name" value="NA+/CA2+ K+ INDEPENDENT EXCHANGER"/>
    <property type="match status" value="1"/>
</dbReference>
<evidence type="ECO:0000256" key="6">
    <source>
        <dbReference type="ARBA" id="ARBA00022989"/>
    </source>
</evidence>